<reference evidence="3 4" key="1">
    <citation type="submission" date="2024-09" db="EMBL/GenBank/DDBJ databases">
        <title>Rethinking Asexuality: The Enigmatic Case of Functional Sexual Genes in Lepraria (Stereocaulaceae).</title>
        <authorList>
            <person name="Doellman M."/>
            <person name="Sun Y."/>
            <person name="Barcenas-Pena A."/>
            <person name="Lumbsch H.T."/>
            <person name="Grewe F."/>
        </authorList>
    </citation>
    <scope>NUCLEOTIDE SEQUENCE [LARGE SCALE GENOMIC DNA]</scope>
    <source>
        <strain evidence="3 4">Mercado 3170</strain>
    </source>
</reference>
<feature type="region of interest" description="Disordered" evidence="1">
    <location>
        <begin position="1"/>
        <end position="38"/>
    </location>
</feature>
<dbReference type="PANTHER" id="PTHR21310">
    <property type="entry name" value="AMINOGLYCOSIDE PHOSPHOTRANSFERASE-RELATED-RELATED"/>
    <property type="match status" value="1"/>
</dbReference>
<evidence type="ECO:0000256" key="1">
    <source>
        <dbReference type="SAM" id="MobiDB-lite"/>
    </source>
</evidence>
<keyword evidence="4" id="KW-1185">Reference proteome</keyword>
<evidence type="ECO:0000313" key="3">
    <source>
        <dbReference type="EMBL" id="KAL2041081.1"/>
    </source>
</evidence>
<comment type="caution">
    <text evidence="3">The sequence shown here is derived from an EMBL/GenBank/DDBJ whole genome shotgun (WGS) entry which is preliminary data.</text>
</comment>
<dbReference type="InterPro" id="IPR051678">
    <property type="entry name" value="AGP_Transferase"/>
</dbReference>
<feature type="compositionally biased region" description="Basic and acidic residues" evidence="1">
    <location>
        <begin position="1"/>
        <end position="30"/>
    </location>
</feature>
<dbReference type="EMBL" id="JBEFKJ010000018">
    <property type="protein sequence ID" value="KAL2041081.1"/>
    <property type="molecule type" value="Genomic_DNA"/>
</dbReference>
<dbReference type="InterPro" id="IPR002575">
    <property type="entry name" value="Aminoglycoside_PTrfase"/>
</dbReference>
<evidence type="ECO:0000259" key="2">
    <source>
        <dbReference type="Pfam" id="PF01636"/>
    </source>
</evidence>
<organism evidence="3 4">
    <name type="scientific">Stereocaulon virgatum</name>
    <dbReference type="NCBI Taxonomy" id="373712"/>
    <lineage>
        <taxon>Eukaryota</taxon>
        <taxon>Fungi</taxon>
        <taxon>Dikarya</taxon>
        <taxon>Ascomycota</taxon>
        <taxon>Pezizomycotina</taxon>
        <taxon>Lecanoromycetes</taxon>
        <taxon>OSLEUM clade</taxon>
        <taxon>Lecanoromycetidae</taxon>
        <taxon>Lecanorales</taxon>
        <taxon>Lecanorineae</taxon>
        <taxon>Stereocaulaceae</taxon>
        <taxon>Stereocaulon</taxon>
    </lineage>
</organism>
<dbReference type="Gene3D" id="3.90.1200.10">
    <property type="match status" value="1"/>
</dbReference>
<gene>
    <name evidence="3" type="ORF">N7G274_006025</name>
</gene>
<dbReference type="PANTHER" id="PTHR21310:SF56">
    <property type="entry name" value="AMINOGLYCOSIDE PHOSPHOTRANSFERASE DOMAIN-CONTAINING PROTEIN"/>
    <property type="match status" value="1"/>
</dbReference>
<proteinExistence type="predicted"/>
<accession>A0ABR4A6S0</accession>
<feature type="domain" description="Aminoglycoside phosphotransferase" evidence="2">
    <location>
        <begin position="129"/>
        <end position="359"/>
    </location>
</feature>
<name>A0ABR4A6S0_9LECA</name>
<dbReference type="InterPro" id="IPR011009">
    <property type="entry name" value="Kinase-like_dom_sf"/>
</dbReference>
<evidence type="ECO:0000313" key="4">
    <source>
        <dbReference type="Proteomes" id="UP001590950"/>
    </source>
</evidence>
<sequence length="472" mass="54012">MASDRLEDVQHPQADSREGTMKALQDRDDSSTCSANGSVRTVSTATYEREEQEAEEIFRQRIEKLCRVLWPPKSIKDRLVNSEVANHLRANMFFGSLVPVPQTPLIERLRDGDLNHITSITLPSSYGHGDRKLILRVPRWDQKRLDRNVAILNYVRWKTSIPVPTIAATDFSCDNVLQKPYVLQHRIPGKDLNTVWDDLSHLQRCTVAGELGRVIRTLLLLEHPTTGIIEAAPRSKGGVDCFSIVPYELDLGEGEEEPKAETYISLTAFRPVESTLDSFRSQFGRWRTLALKRSCGEIDNEIQLWDCMLRAVLEMEGLGLFRPNLNCLCHVDLHSGNIMVETQSDMSIRLTAILDWDEAIFAPKFVNCKPPAWLWDDDYEDLLDEDDLDPWPYELDGANALPSSREKQELKRIFEENAGPEYPHLAYDEHSRLCRGLFRIAKDGLNDNANWKAAERILSEWEILRHSLTSEF</sequence>
<dbReference type="SUPFAM" id="SSF56112">
    <property type="entry name" value="Protein kinase-like (PK-like)"/>
    <property type="match status" value="1"/>
</dbReference>
<dbReference type="Pfam" id="PF01636">
    <property type="entry name" value="APH"/>
    <property type="match status" value="1"/>
</dbReference>
<dbReference type="Proteomes" id="UP001590950">
    <property type="component" value="Unassembled WGS sequence"/>
</dbReference>
<protein>
    <recommendedName>
        <fullName evidence="2">Aminoglycoside phosphotransferase domain-containing protein</fullName>
    </recommendedName>
</protein>